<gene>
    <name evidence="1" type="ORF">MUN80_22425</name>
</gene>
<organism evidence="1 2">
    <name type="scientific">Hymenobacter cellulosivorans</name>
    <dbReference type="NCBI Taxonomy" id="2932249"/>
    <lineage>
        <taxon>Bacteria</taxon>
        <taxon>Pseudomonadati</taxon>
        <taxon>Bacteroidota</taxon>
        <taxon>Cytophagia</taxon>
        <taxon>Cytophagales</taxon>
        <taxon>Hymenobacteraceae</taxon>
        <taxon>Hymenobacter</taxon>
    </lineage>
</organism>
<proteinExistence type="predicted"/>
<keyword evidence="2" id="KW-1185">Reference proteome</keyword>
<sequence>MGLSTTTIRFPQGLPSFSVIKRQYEVQTGLDIFLTAKVHVAYADLADIYELQTKPSQILPLLIADAAAVQNLESKYAIDKEAYLSAQQYEQAAAIRDRIKHGKLAYNHIQNMELEVCSPAGSWYGPFYSIEFTARPDAVTVYQYLDQEYAVNSLLKVLVDLGGEYLGFTSKTPQNPPKQWSKLKQWKDYRWYNRPKK</sequence>
<accession>A0ABY4F747</accession>
<dbReference type="Proteomes" id="UP000831785">
    <property type="component" value="Chromosome"/>
</dbReference>
<dbReference type="RefSeq" id="WP_244716536.1">
    <property type="nucleotide sequence ID" value="NZ_CP095049.1"/>
</dbReference>
<protein>
    <submittedName>
        <fullName evidence="1">UvrB/UvrC motif-containing protein</fullName>
    </submittedName>
</protein>
<name>A0ABY4F747_9BACT</name>
<dbReference type="EMBL" id="CP095049">
    <property type="protein sequence ID" value="UOQ52494.1"/>
    <property type="molecule type" value="Genomic_DNA"/>
</dbReference>
<evidence type="ECO:0000313" key="1">
    <source>
        <dbReference type="EMBL" id="UOQ52494.1"/>
    </source>
</evidence>
<evidence type="ECO:0000313" key="2">
    <source>
        <dbReference type="Proteomes" id="UP000831785"/>
    </source>
</evidence>
<reference evidence="1 2" key="1">
    <citation type="submission" date="2022-04" db="EMBL/GenBank/DDBJ databases">
        <title>Hymenobacter sp. isolated from the air.</title>
        <authorList>
            <person name="Won M."/>
            <person name="Lee C.-M."/>
            <person name="Woen H.-Y."/>
            <person name="Kwon S.-W."/>
        </authorList>
    </citation>
    <scope>NUCLEOTIDE SEQUENCE [LARGE SCALE GENOMIC DNA]</scope>
    <source>
        <strain evidence="2">5116 S-27</strain>
    </source>
</reference>